<name>A0A1J4JY42_9EUKA</name>
<evidence type="ECO:0000313" key="9">
    <source>
        <dbReference type="EMBL" id="OHT02452.1"/>
    </source>
</evidence>
<dbReference type="RefSeq" id="XP_068355588.1">
    <property type="nucleotide sequence ID" value="XM_068507366.1"/>
</dbReference>
<gene>
    <name evidence="9" type="ORF">TRFO_30461</name>
</gene>
<dbReference type="InterPro" id="IPR017884">
    <property type="entry name" value="SANT_dom"/>
</dbReference>
<keyword evidence="1" id="KW-0805">Transcription regulation</keyword>
<feature type="region of interest" description="Disordered" evidence="5">
    <location>
        <begin position="201"/>
        <end position="239"/>
    </location>
</feature>
<evidence type="ECO:0000313" key="10">
    <source>
        <dbReference type="Proteomes" id="UP000179807"/>
    </source>
</evidence>
<dbReference type="GO" id="GO:0001006">
    <property type="term" value="F:RNA polymerase III type 3 promoter sequence-specific DNA binding"/>
    <property type="evidence" value="ECO:0007669"/>
    <property type="project" value="TreeGrafter"/>
</dbReference>
<dbReference type="Proteomes" id="UP000179807">
    <property type="component" value="Unassembled WGS sequence"/>
</dbReference>
<accession>A0A1J4JY42</accession>
<dbReference type="AlphaFoldDB" id="A0A1J4JY42"/>
<dbReference type="VEuPathDB" id="TrichDB:TRFO_30461"/>
<dbReference type="GeneID" id="94842070"/>
<keyword evidence="3" id="KW-0804">Transcription</keyword>
<dbReference type="InterPro" id="IPR001005">
    <property type="entry name" value="SANT/Myb"/>
</dbReference>
<dbReference type="PROSITE" id="PS51294">
    <property type="entry name" value="HTH_MYB"/>
    <property type="match status" value="2"/>
</dbReference>
<sequence length="332" mass="38258">MNSPLVDIAMNFVNDVVGQCSHEVCESLQEIFVEFITNTINSDELIAKTSKIIECTAPSDRLIAIVQSENEPIPESPRIQERFNSYRKQTRTWNNNEDNRLMMAVHKFGTDSWNQVADYVGSGRTRAQCSQRWNRLLDPKISKSHWTHKEEKKLIKLVSKYGEKNWTRIASYLGNRSDVQCRYRYKNLKFSSSDLSFDDETNDLTQLSPTPSPNPLKVHKSNPSPSLESSPNTIDNSINSNHIPNKNHFNSNVMNRNIKNSNALSSNLQIPNISKINTQELYNYYMNLRSLHFPQIANQNQKENSINIVTHRTNKNEVELQVDALLDKVMRD</sequence>
<dbReference type="GO" id="GO:0000978">
    <property type="term" value="F:RNA polymerase II cis-regulatory region sequence-specific DNA binding"/>
    <property type="evidence" value="ECO:0007669"/>
    <property type="project" value="TreeGrafter"/>
</dbReference>
<dbReference type="CDD" id="cd00167">
    <property type="entry name" value="SANT"/>
    <property type="match status" value="2"/>
</dbReference>
<dbReference type="SMART" id="SM00717">
    <property type="entry name" value="SANT"/>
    <property type="match status" value="2"/>
</dbReference>
<dbReference type="SUPFAM" id="SSF46689">
    <property type="entry name" value="Homeodomain-like"/>
    <property type="match status" value="2"/>
</dbReference>
<dbReference type="EMBL" id="MLAK01000867">
    <property type="protein sequence ID" value="OHT02452.1"/>
    <property type="molecule type" value="Genomic_DNA"/>
</dbReference>
<keyword evidence="2" id="KW-0238">DNA-binding</keyword>
<dbReference type="InterPro" id="IPR009057">
    <property type="entry name" value="Homeodomain-like_sf"/>
</dbReference>
<organism evidence="9 10">
    <name type="scientific">Tritrichomonas foetus</name>
    <dbReference type="NCBI Taxonomy" id="1144522"/>
    <lineage>
        <taxon>Eukaryota</taxon>
        <taxon>Metamonada</taxon>
        <taxon>Parabasalia</taxon>
        <taxon>Tritrichomonadida</taxon>
        <taxon>Tritrichomonadidae</taxon>
        <taxon>Tritrichomonas</taxon>
    </lineage>
</organism>
<evidence type="ECO:0000256" key="2">
    <source>
        <dbReference type="ARBA" id="ARBA00023125"/>
    </source>
</evidence>
<keyword evidence="10" id="KW-1185">Reference proteome</keyword>
<dbReference type="PROSITE" id="PS50090">
    <property type="entry name" value="MYB_LIKE"/>
    <property type="match status" value="2"/>
</dbReference>
<feature type="domain" description="HTH myb-type" evidence="8">
    <location>
        <begin position="87"/>
        <end position="137"/>
    </location>
</feature>
<dbReference type="OrthoDB" id="2143914at2759"/>
<dbReference type="GO" id="GO:0042795">
    <property type="term" value="P:snRNA transcription by RNA polymerase II"/>
    <property type="evidence" value="ECO:0007669"/>
    <property type="project" value="TreeGrafter"/>
</dbReference>
<evidence type="ECO:0000256" key="4">
    <source>
        <dbReference type="ARBA" id="ARBA00023242"/>
    </source>
</evidence>
<evidence type="ECO:0000256" key="1">
    <source>
        <dbReference type="ARBA" id="ARBA00023015"/>
    </source>
</evidence>
<reference evidence="9" key="1">
    <citation type="submission" date="2016-10" db="EMBL/GenBank/DDBJ databases">
        <authorList>
            <person name="Benchimol M."/>
            <person name="Almeida L.G."/>
            <person name="Vasconcelos A.T."/>
            <person name="Perreira-Neves A."/>
            <person name="Rosa I.A."/>
            <person name="Tasca T."/>
            <person name="Bogo M.R."/>
            <person name="de Souza W."/>
        </authorList>
    </citation>
    <scope>NUCLEOTIDE SEQUENCE [LARGE SCALE GENOMIC DNA]</scope>
    <source>
        <strain evidence="9">K</strain>
    </source>
</reference>
<evidence type="ECO:0000256" key="3">
    <source>
        <dbReference type="ARBA" id="ARBA00023163"/>
    </source>
</evidence>
<dbReference type="GO" id="GO:0042796">
    <property type="term" value="P:snRNA transcription by RNA polymerase III"/>
    <property type="evidence" value="ECO:0007669"/>
    <property type="project" value="TreeGrafter"/>
</dbReference>
<dbReference type="GO" id="GO:0019185">
    <property type="term" value="C:snRNA-activating protein complex"/>
    <property type="evidence" value="ECO:0007669"/>
    <property type="project" value="TreeGrafter"/>
</dbReference>
<feature type="domain" description="SANT" evidence="7">
    <location>
        <begin position="141"/>
        <end position="193"/>
    </location>
</feature>
<evidence type="ECO:0000256" key="5">
    <source>
        <dbReference type="SAM" id="MobiDB-lite"/>
    </source>
</evidence>
<dbReference type="Pfam" id="PF00249">
    <property type="entry name" value="Myb_DNA-binding"/>
    <property type="match status" value="2"/>
</dbReference>
<proteinExistence type="predicted"/>
<feature type="domain" description="Myb-like" evidence="6">
    <location>
        <begin position="85"/>
        <end position="137"/>
    </location>
</feature>
<dbReference type="PANTHER" id="PTHR46621:SF1">
    <property type="entry name" value="SNRNA-ACTIVATING PROTEIN COMPLEX SUBUNIT 4"/>
    <property type="match status" value="1"/>
</dbReference>
<dbReference type="PROSITE" id="PS51293">
    <property type="entry name" value="SANT"/>
    <property type="match status" value="1"/>
</dbReference>
<keyword evidence="4" id="KW-0539">Nucleus</keyword>
<dbReference type="InterPro" id="IPR017930">
    <property type="entry name" value="Myb_dom"/>
</dbReference>
<dbReference type="Gene3D" id="1.10.10.60">
    <property type="entry name" value="Homeodomain-like"/>
    <property type="match status" value="2"/>
</dbReference>
<evidence type="ECO:0000259" key="7">
    <source>
        <dbReference type="PROSITE" id="PS51293"/>
    </source>
</evidence>
<comment type="caution">
    <text evidence="9">The sequence shown here is derived from an EMBL/GenBank/DDBJ whole genome shotgun (WGS) entry which is preliminary data.</text>
</comment>
<feature type="domain" description="Myb-like" evidence="6">
    <location>
        <begin position="138"/>
        <end position="189"/>
    </location>
</feature>
<feature type="compositionally biased region" description="Low complexity" evidence="5">
    <location>
        <begin position="221"/>
        <end position="232"/>
    </location>
</feature>
<dbReference type="InterPro" id="IPR051575">
    <property type="entry name" value="Myb-like_DNA-bd"/>
</dbReference>
<protein>
    <submittedName>
        <fullName evidence="9">Myb-like DNA-binding domain containing protein</fullName>
    </submittedName>
</protein>
<feature type="domain" description="HTH myb-type" evidence="8">
    <location>
        <begin position="138"/>
        <end position="193"/>
    </location>
</feature>
<dbReference type="PANTHER" id="PTHR46621">
    <property type="entry name" value="SNRNA-ACTIVATING PROTEIN COMPLEX SUBUNIT 4"/>
    <property type="match status" value="1"/>
</dbReference>
<evidence type="ECO:0000259" key="8">
    <source>
        <dbReference type="PROSITE" id="PS51294"/>
    </source>
</evidence>
<evidence type="ECO:0000259" key="6">
    <source>
        <dbReference type="PROSITE" id="PS50090"/>
    </source>
</evidence>